<name>A0A0X3Q029_SCHSO</name>
<gene>
    <name evidence="5" type="ORF">TR160878</name>
</gene>
<dbReference type="AlphaFoldDB" id="A0A0X3Q029"/>
<dbReference type="Pfam" id="PF10374">
    <property type="entry name" value="EST1"/>
    <property type="match status" value="1"/>
</dbReference>
<feature type="compositionally biased region" description="Pro residues" evidence="2">
    <location>
        <begin position="795"/>
        <end position="804"/>
    </location>
</feature>
<feature type="compositionally biased region" description="Polar residues" evidence="2">
    <location>
        <begin position="902"/>
        <end position="922"/>
    </location>
</feature>
<dbReference type="GO" id="GO:0000184">
    <property type="term" value="P:nuclear-transcribed mRNA catabolic process, nonsense-mediated decay"/>
    <property type="evidence" value="ECO:0007669"/>
    <property type="project" value="UniProtKB-KW"/>
</dbReference>
<dbReference type="InterPro" id="IPR018834">
    <property type="entry name" value="DNA/RNA-bd_Est1-type"/>
</dbReference>
<feature type="domain" description="DNA/RNA-binding" evidence="3">
    <location>
        <begin position="284"/>
        <end position="612"/>
    </location>
</feature>
<feature type="compositionally biased region" description="Polar residues" evidence="2">
    <location>
        <begin position="836"/>
        <end position="849"/>
    </location>
</feature>
<feature type="region of interest" description="Disordered" evidence="2">
    <location>
        <begin position="773"/>
        <end position="849"/>
    </location>
</feature>
<organism evidence="5">
    <name type="scientific">Schistocephalus solidus</name>
    <name type="common">Tapeworm</name>
    <dbReference type="NCBI Taxonomy" id="70667"/>
    <lineage>
        <taxon>Eukaryota</taxon>
        <taxon>Metazoa</taxon>
        <taxon>Spiralia</taxon>
        <taxon>Lophotrochozoa</taxon>
        <taxon>Platyhelminthes</taxon>
        <taxon>Cestoda</taxon>
        <taxon>Eucestoda</taxon>
        <taxon>Diphyllobothriidea</taxon>
        <taxon>Diphyllobothriidae</taxon>
        <taxon>Schistocephalus</taxon>
    </lineage>
</organism>
<feature type="domain" description="Telomerase activating protein Est1-like N-terminal" evidence="4">
    <location>
        <begin position="63"/>
        <end position="279"/>
    </location>
</feature>
<dbReference type="GO" id="GO:0005697">
    <property type="term" value="C:telomerase holoenzyme complex"/>
    <property type="evidence" value="ECO:0007669"/>
    <property type="project" value="TreeGrafter"/>
</dbReference>
<dbReference type="GO" id="GO:0070034">
    <property type="term" value="F:telomerase RNA binding"/>
    <property type="evidence" value="ECO:0007669"/>
    <property type="project" value="TreeGrafter"/>
</dbReference>
<keyword evidence="1" id="KW-0866">Nonsense-mediated mRNA decay</keyword>
<evidence type="ECO:0000256" key="1">
    <source>
        <dbReference type="ARBA" id="ARBA00023161"/>
    </source>
</evidence>
<evidence type="ECO:0000259" key="3">
    <source>
        <dbReference type="Pfam" id="PF10373"/>
    </source>
</evidence>
<dbReference type="GO" id="GO:0042162">
    <property type="term" value="F:telomeric DNA binding"/>
    <property type="evidence" value="ECO:0007669"/>
    <property type="project" value="TreeGrafter"/>
</dbReference>
<dbReference type="PANTHER" id="PTHR15696:SF5">
    <property type="entry name" value="NONSENSE-MEDIATED MRNA DECAY FACTOR SMG7"/>
    <property type="match status" value="1"/>
</dbReference>
<accession>A0A0X3Q029</accession>
<reference evidence="5" key="1">
    <citation type="submission" date="2016-01" db="EMBL/GenBank/DDBJ databases">
        <title>Reference transcriptome for the parasite Schistocephalus solidus: insights into the molecular evolution of parasitism.</title>
        <authorList>
            <person name="Hebert F.O."/>
            <person name="Grambauer S."/>
            <person name="Barber I."/>
            <person name="Landry C.R."/>
            <person name="Aubin-Horth N."/>
        </authorList>
    </citation>
    <scope>NUCLEOTIDE SEQUENCE</scope>
</reference>
<dbReference type="SUPFAM" id="SSF48452">
    <property type="entry name" value="TPR-like"/>
    <property type="match status" value="1"/>
</dbReference>
<dbReference type="InterPro" id="IPR045153">
    <property type="entry name" value="Est1/Ebs1-like"/>
</dbReference>
<sequence length="1123" mass="123702">MLVAMGKRDEKKLLTLFSEIKKTKSQIAVDVPVWAKDELLLKLQELYSAVILLDPVLAVGQKFEVELWNSVFRQPIQCYQEILRQKLTGTTKTNCRSSSEIQHRLTILLERASGFYDSLIHKLLCKLPNESWRKLFISELYQGRTRISVTNHKSHLGAGRLDLDEVTLQMQLLRSSIRASRSGLRLVDLDKLGDHNGTQAPSVAPTILSRGTQLPDGDVLIDLNPQESEFSKLSTVETNTPSSEVTPNNPVSKISLSDAIVYVIQHSLIHLGDVARYQNHPLIASTYYTWAWLVDPTSGHPYNQLAILESVKQKKQFEDLCYFYIRAVSCLHPFPAASENLTQMFKLLSSSAISREPLSQVESLRCLEDLQEVFRAPSHLLLRFHALVWTHGDVASIVRAADDLSTTIAILTHVSRKTSSNPLPESWPSALSTRIRTFQSEFEQFRLQTDNAAVNFRQPFLKLVMRLVTLMVVHIHGMCLPPSDSASASTTRRCLLFLTVRLLTWLSDLVLTVSEFLRSAECEDTLEPKALLLPPLFVLSLWLKQQQTEPGPSKLSDADFLQYAPPVGESVIELLNSLWDSHPQREYCYSEVQPRDEQLLLLPEVFALRGFTLMGLPSVKVDLSTTLDEILPERLLDFSAPPPPHMLLLRTKFVLQNFRWLAAEFPSLLSWREIGSASGGAFEVLHRDTVSLPTVDTEEALNAHDEDKHPSDAATATIQLPVPTLVANDYEVMPENAEAKSAETAADTLEDATSLQVDDTHTALEIVQFSGQPHADVETASSEVSNPPAVGSEPPSTPPPPLPSSPLLTPVEAAPLPIECTPGATTQPAAVEETTEQQPAPKTSNSNAAATTISEHARGFCSGGLIVNAELARFIQEQASQVAARQSSQLTSSVAQLPADRSSINTGQRSDGGTSSHLSSRSLFRKNLPPRFLRRLHAEQQEREMKDNSVNLTRLDQPAPLALKESEGSFLEPAPLTGPQMSFNMQPNFDSTPQQYPCPPSGTSSTATGFMSAPKRPFFPATAFPSDGPAVFSPAVPPPMPLTRPSPSHLASAAVAAAAAAGYKWPPATWLQPGLSVQPPQPPITWYNGEMFLPNPGMNFANSATADYANRPQMLPPRQPPFQ</sequence>
<dbReference type="EMBL" id="GEEE01010339">
    <property type="protein sequence ID" value="JAP52886.1"/>
    <property type="molecule type" value="Transcribed_RNA"/>
</dbReference>
<dbReference type="Pfam" id="PF10373">
    <property type="entry name" value="EST1_DNA_bind"/>
    <property type="match status" value="1"/>
</dbReference>
<dbReference type="InterPro" id="IPR019458">
    <property type="entry name" value="Est1-like_N"/>
</dbReference>
<evidence type="ECO:0000256" key="2">
    <source>
        <dbReference type="SAM" id="MobiDB-lite"/>
    </source>
</evidence>
<evidence type="ECO:0008006" key="6">
    <source>
        <dbReference type="Google" id="ProtNLM"/>
    </source>
</evidence>
<feature type="region of interest" description="Disordered" evidence="2">
    <location>
        <begin position="892"/>
        <end position="924"/>
    </location>
</feature>
<dbReference type="InterPro" id="IPR011990">
    <property type="entry name" value="TPR-like_helical_dom_sf"/>
</dbReference>
<evidence type="ECO:0000313" key="5">
    <source>
        <dbReference type="EMBL" id="JAP52886.1"/>
    </source>
</evidence>
<protein>
    <recommendedName>
        <fullName evidence="6">Protein SMG7</fullName>
    </recommendedName>
</protein>
<proteinExistence type="predicted"/>
<dbReference type="Gene3D" id="1.25.40.10">
    <property type="entry name" value="Tetratricopeptide repeat domain"/>
    <property type="match status" value="1"/>
</dbReference>
<evidence type="ECO:0000259" key="4">
    <source>
        <dbReference type="Pfam" id="PF10374"/>
    </source>
</evidence>
<dbReference type="PANTHER" id="PTHR15696">
    <property type="entry name" value="SMG-7 SUPPRESSOR WITH MORPHOLOGICAL EFFECT ON GENITALIA PROTEIN 7"/>
    <property type="match status" value="1"/>
</dbReference>